<feature type="region of interest" description="Disordered" evidence="1">
    <location>
        <begin position="644"/>
        <end position="663"/>
    </location>
</feature>
<feature type="transmembrane region" description="Helical" evidence="2">
    <location>
        <begin position="53"/>
        <end position="78"/>
    </location>
</feature>
<feature type="region of interest" description="Disordered" evidence="1">
    <location>
        <begin position="120"/>
        <end position="161"/>
    </location>
</feature>
<keyword evidence="2" id="KW-0812">Transmembrane</keyword>
<dbReference type="OrthoDB" id="8444614at2"/>
<dbReference type="Gene3D" id="1.25.40.10">
    <property type="entry name" value="Tetratricopeptide repeat domain"/>
    <property type="match status" value="1"/>
</dbReference>
<feature type="compositionally biased region" description="Polar residues" evidence="1">
    <location>
        <begin position="246"/>
        <end position="265"/>
    </location>
</feature>
<dbReference type="EMBL" id="RBAN01000002">
    <property type="protein sequence ID" value="RKN55294.1"/>
    <property type="molecule type" value="Genomic_DNA"/>
</dbReference>
<keyword evidence="2" id="KW-0472">Membrane</keyword>
<comment type="caution">
    <text evidence="5">The sequence shown here is derived from an EMBL/GenBank/DDBJ whole genome shotgun (WGS) entry which is preliminary data.</text>
</comment>
<reference evidence="5 6" key="1">
    <citation type="journal article" date="2015" name="Int. J. Syst. Evol. Microbiol.">
        <title>Micromonospora costi sp. nov., isolated from a leaf of Costus speciosus.</title>
        <authorList>
            <person name="Thawai C."/>
        </authorList>
    </citation>
    <scope>NUCLEOTIDE SEQUENCE [LARGE SCALE GENOMIC DNA]</scope>
    <source>
        <strain evidence="5 6">CS1-12</strain>
    </source>
</reference>
<dbReference type="InterPro" id="IPR005158">
    <property type="entry name" value="BTAD"/>
</dbReference>
<dbReference type="InterPro" id="IPR036779">
    <property type="entry name" value="LysM_dom_sf"/>
</dbReference>
<feature type="compositionally biased region" description="Pro residues" evidence="1">
    <location>
        <begin position="218"/>
        <end position="230"/>
    </location>
</feature>
<feature type="compositionally biased region" description="Basic and acidic residues" evidence="1">
    <location>
        <begin position="400"/>
        <end position="434"/>
    </location>
</feature>
<evidence type="ECO:0000259" key="4">
    <source>
        <dbReference type="PROSITE" id="PS51782"/>
    </source>
</evidence>
<dbReference type="InterPro" id="IPR036388">
    <property type="entry name" value="WH-like_DNA-bd_sf"/>
</dbReference>
<evidence type="ECO:0000313" key="6">
    <source>
        <dbReference type="Proteomes" id="UP000279968"/>
    </source>
</evidence>
<dbReference type="SUPFAM" id="SSF48452">
    <property type="entry name" value="TPR-like"/>
    <property type="match status" value="1"/>
</dbReference>
<dbReference type="CDD" id="cd00118">
    <property type="entry name" value="LysM"/>
    <property type="match status" value="1"/>
</dbReference>
<dbReference type="InterPro" id="IPR011990">
    <property type="entry name" value="TPR-like_helical_dom_sf"/>
</dbReference>
<feature type="compositionally biased region" description="Pro residues" evidence="1">
    <location>
        <begin position="290"/>
        <end position="305"/>
    </location>
</feature>
<sequence length="1062" mass="111672">MTSRTPRALAIATSVLSTAAAPAFLAASGRWAPAVPAPGTVQRWITQPLNADLIIALACAAATALWLLLITAVFTHVYNTLARRVRGNASIRLPSPIQSLAAALLGATAVTTVTGATAHAHQATTTSGELPATEPATATPTPQAIDRADPPSAEPATPTYTVRRGDSLCRIAARTLGDPDRWPEIYALNRGTHFPHVGGTLRDPNLIYPGWELELPTDPAPSDAPRPAPPQRNHDAPTEPGPQPSVPSTHPSPSGDTSSAATPSTDRAAASPATPGAAPTATGPGGAAGSPPPATAPATSPPPTSSPSAGNAEPTRLPTGQPNQPHGILLPSGSWLDLGLAAAITTAVALIWAHRRRRYTRRPPSPDLRLAGSDLAPMRPVVNQIRRRLRHTQPAPGSGEPRDARPDSFDDAHDRDLPSASRHDDVHSDPEPPHRYTAHQPSDVHADDSDNDLDGDEQAPSRQHRDHEPTVEASTPPRPVVPSSAHPLSTPWPPAGLGLTGPAADAAARGCLAAALASGGPNAPTERTHVVMPSATAATLLGTDAALPHTPRLAVTASLDEALDLLETQALHRSRLVHAHDVNTVADLRTADPTEEPVPPVLLLAEATTRRQRTRIAALLAQGGRLDIHGVLLGAWPDGDTIVVKDDGTTTPADTDATRRDEHPADIGRLAVLTPADTLDLLVTLAESHTGQPQTPAVIEPTPPAGQPAHASAAQSANRSTAGVAGPPPTQNPTNAALPPASDTAEDLDRVALLDIKPAETDTWPGHTDGSQHHRSTESDAASGDRTGTHAPSEGDERRHHGRVQVNVLGPPGIVDAGPRPTLRKKSLEVLVYLAVHDGQARVEAILDDLLPDAPASKAPGRLYTYVSDLRAVMRRIGGAGIYLTHPSQRYALNPDRIDVDLWRMRAAIRDADQASTPQARVAALRRAVDTYRGHFADGATYEWIEPYREAVRQQALDAYLALTDALADNPAEQLAVLATAIRHNPYTEELYQQAMCAHAALGHLDAIRSLRRALTRALSEIDAEPGDHITALADDLIARMQRPGHHVQPPPASLPGRGDAA</sequence>
<dbReference type="Proteomes" id="UP000279968">
    <property type="component" value="Unassembled WGS sequence"/>
</dbReference>
<protein>
    <submittedName>
        <fullName evidence="5">LysM peptidoglycan-binding domain-containing protein</fullName>
    </submittedName>
</protein>
<feature type="region of interest" description="Disordered" evidence="1">
    <location>
        <begin position="689"/>
        <end position="743"/>
    </location>
</feature>
<dbReference type="InterPro" id="IPR052196">
    <property type="entry name" value="Bact_Kbp"/>
</dbReference>
<keyword evidence="3" id="KW-0732">Signal</keyword>
<feature type="domain" description="LysM" evidence="4">
    <location>
        <begin position="158"/>
        <end position="215"/>
    </location>
</feature>
<dbReference type="Gene3D" id="3.10.350.10">
    <property type="entry name" value="LysM domain"/>
    <property type="match status" value="1"/>
</dbReference>
<feature type="compositionally biased region" description="Low complexity" evidence="1">
    <location>
        <begin position="120"/>
        <end position="144"/>
    </location>
</feature>
<dbReference type="Gene3D" id="1.10.10.10">
    <property type="entry name" value="Winged helix-like DNA-binding domain superfamily/Winged helix DNA-binding domain"/>
    <property type="match status" value="1"/>
</dbReference>
<evidence type="ECO:0000256" key="3">
    <source>
        <dbReference type="SAM" id="SignalP"/>
    </source>
</evidence>
<keyword evidence="2" id="KW-1133">Transmembrane helix</keyword>
<dbReference type="InterPro" id="IPR018392">
    <property type="entry name" value="LysM"/>
</dbReference>
<gene>
    <name evidence="5" type="ORF">D7193_11400</name>
</gene>
<organism evidence="5 6">
    <name type="scientific">Micromonospora costi</name>
    <dbReference type="NCBI Taxonomy" id="1530042"/>
    <lineage>
        <taxon>Bacteria</taxon>
        <taxon>Bacillati</taxon>
        <taxon>Actinomycetota</taxon>
        <taxon>Actinomycetes</taxon>
        <taxon>Micromonosporales</taxon>
        <taxon>Micromonosporaceae</taxon>
        <taxon>Micromonospora</taxon>
    </lineage>
</organism>
<feature type="region of interest" description="Disordered" evidence="1">
    <location>
        <begin position="758"/>
        <end position="803"/>
    </location>
</feature>
<feature type="chain" id="PRO_5039291080" evidence="3">
    <location>
        <begin position="20"/>
        <end position="1062"/>
    </location>
</feature>
<feature type="region of interest" description="Disordered" evidence="1">
    <location>
        <begin position="390"/>
        <end position="497"/>
    </location>
</feature>
<dbReference type="PANTHER" id="PTHR34700:SF4">
    <property type="entry name" value="PHAGE-LIKE ELEMENT PBSX PROTEIN XKDP"/>
    <property type="match status" value="1"/>
</dbReference>
<keyword evidence="6" id="KW-1185">Reference proteome</keyword>
<dbReference type="PANTHER" id="PTHR34700">
    <property type="entry name" value="POTASSIUM BINDING PROTEIN KBP"/>
    <property type="match status" value="1"/>
</dbReference>
<evidence type="ECO:0000256" key="2">
    <source>
        <dbReference type="SAM" id="Phobius"/>
    </source>
</evidence>
<proteinExistence type="predicted"/>
<evidence type="ECO:0000313" key="5">
    <source>
        <dbReference type="EMBL" id="RKN55294.1"/>
    </source>
</evidence>
<dbReference type="Pfam" id="PF03704">
    <property type="entry name" value="BTAD"/>
    <property type="match status" value="1"/>
</dbReference>
<evidence type="ECO:0000256" key="1">
    <source>
        <dbReference type="SAM" id="MobiDB-lite"/>
    </source>
</evidence>
<dbReference type="PROSITE" id="PS51782">
    <property type="entry name" value="LYSM"/>
    <property type="match status" value="1"/>
</dbReference>
<dbReference type="PRINTS" id="PR01217">
    <property type="entry name" value="PRICHEXTENSN"/>
</dbReference>
<feature type="signal peptide" evidence="3">
    <location>
        <begin position="1"/>
        <end position="19"/>
    </location>
</feature>
<accession>A0A3B0A4F9</accession>
<name>A0A3B0A4F9_9ACTN</name>
<dbReference type="AlphaFoldDB" id="A0A3B0A4F9"/>
<feature type="region of interest" description="Disordered" evidence="1">
    <location>
        <begin position="212"/>
        <end position="328"/>
    </location>
</feature>
<dbReference type="SMART" id="SM01043">
    <property type="entry name" value="BTAD"/>
    <property type="match status" value="1"/>
</dbReference>
<feature type="compositionally biased region" description="Low complexity" evidence="1">
    <location>
        <begin position="268"/>
        <end position="282"/>
    </location>
</feature>